<name>A0ABS1WXA3_9GAMM</name>
<reference evidence="2 3" key="1">
    <citation type="journal article" date="2021" name="Int. J. Syst. Evol. Microbiol.">
        <title>Steroidobacter gossypii sp. nov., isolated from soil of cotton cropping field.</title>
        <authorList>
            <person name="Huang R."/>
            <person name="Yang S."/>
            <person name="Zhen C."/>
            <person name="Liu W."/>
        </authorList>
    </citation>
    <scope>NUCLEOTIDE SEQUENCE [LARGE SCALE GENOMIC DNA]</scope>
    <source>
        <strain evidence="2 3">S1-65</strain>
    </source>
</reference>
<gene>
    <name evidence="2" type="ORF">JM946_12600</name>
</gene>
<evidence type="ECO:0000256" key="1">
    <source>
        <dbReference type="SAM" id="MobiDB-lite"/>
    </source>
</evidence>
<sequence>MPIRSVTMMLAAQANASADAARAMPVVARTMAAMAPGAAPAGGTRSKSRKGIKAKKARKKQAKKSAPKKAR</sequence>
<dbReference type="RefSeq" id="WP_203167633.1">
    <property type="nucleotide sequence ID" value="NZ_JAEVLS010000002.1"/>
</dbReference>
<feature type="compositionally biased region" description="Low complexity" evidence="1">
    <location>
        <begin position="35"/>
        <end position="45"/>
    </location>
</feature>
<evidence type="ECO:0000313" key="3">
    <source>
        <dbReference type="Proteomes" id="UP000661077"/>
    </source>
</evidence>
<organism evidence="2 3">
    <name type="scientific">Steroidobacter gossypii</name>
    <dbReference type="NCBI Taxonomy" id="2805490"/>
    <lineage>
        <taxon>Bacteria</taxon>
        <taxon>Pseudomonadati</taxon>
        <taxon>Pseudomonadota</taxon>
        <taxon>Gammaproteobacteria</taxon>
        <taxon>Steroidobacterales</taxon>
        <taxon>Steroidobacteraceae</taxon>
        <taxon>Steroidobacter</taxon>
    </lineage>
</organism>
<dbReference type="EMBL" id="JAEVLS010000002">
    <property type="protein sequence ID" value="MBM0105598.1"/>
    <property type="molecule type" value="Genomic_DNA"/>
</dbReference>
<keyword evidence="3" id="KW-1185">Reference proteome</keyword>
<proteinExistence type="predicted"/>
<dbReference type="Proteomes" id="UP000661077">
    <property type="component" value="Unassembled WGS sequence"/>
</dbReference>
<feature type="compositionally biased region" description="Basic residues" evidence="1">
    <location>
        <begin position="46"/>
        <end position="71"/>
    </location>
</feature>
<accession>A0ABS1WXA3</accession>
<protein>
    <submittedName>
        <fullName evidence="2">Uncharacterized protein</fullName>
    </submittedName>
</protein>
<comment type="caution">
    <text evidence="2">The sequence shown here is derived from an EMBL/GenBank/DDBJ whole genome shotgun (WGS) entry which is preliminary data.</text>
</comment>
<feature type="region of interest" description="Disordered" evidence="1">
    <location>
        <begin position="35"/>
        <end position="71"/>
    </location>
</feature>
<evidence type="ECO:0000313" key="2">
    <source>
        <dbReference type="EMBL" id="MBM0105598.1"/>
    </source>
</evidence>